<comment type="similarity">
    <text evidence="5">Belongs to the CofC family.</text>
</comment>
<evidence type="ECO:0000313" key="7">
    <source>
        <dbReference type="Proteomes" id="UP000183407"/>
    </source>
</evidence>
<name>A0A1H5JTJ7_RHOJO</name>
<dbReference type="InterPro" id="IPR002835">
    <property type="entry name" value="CofC"/>
</dbReference>
<dbReference type="Pfam" id="PF01983">
    <property type="entry name" value="CofC"/>
    <property type="match status" value="1"/>
</dbReference>
<comment type="function">
    <text evidence="5">Guanylyltransferase that catalyzes the activation of phosphoenolpyruvate (PEP) as enolpyruvoyl-2-diphospho-5'-guanosine, via the condensation of PEP with GTP. It is involved in the biosynthesis of coenzyme F420, a hydride carrier cofactor.</text>
</comment>
<evidence type="ECO:0000313" key="6">
    <source>
        <dbReference type="EMBL" id="SEE54998.1"/>
    </source>
</evidence>
<dbReference type="Proteomes" id="UP000183407">
    <property type="component" value="Unassembled WGS sequence"/>
</dbReference>
<dbReference type="SUPFAM" id="SSF53448">
    <property type="entry name" value="Nucleotide-diphospho-sugar transferases"/>
    <property type="match status" value="1"/>
</dbReference>
<feature type="binding site" evidence="5">
    <location>
        <position position="215"/>
    </location>
    <ligand>
        <name>phosphoenolpyruvate</name>
        <dbReference type="ChEBI" id="CHEBI:58702"/>
    </ligand>
</feature>
<dbReference type="AlphaFoldDB" id="A0A1H5JTJ7"/>
<keyword evidence="1 5" id="KW-0808">Transferase</keyword>
<sequence length="274" mass="28460">MPRSGAAPLPNLTCRSTGERALGAPLRADWQDIGMSTATRSVAPRAHVLVAVKELHAAKTRLSGVFDTADRTGLVLSMLRDTLSVVRDVATVVGVTVVTPDPAVARLARSVGAHVYADPAPVAAENREDEAGTEHSLNAALSAAAEHVRRNERGVDVVALQADLPSLRGGEFREALAAARTGGRSVVVDHHGTGTAALFSCDPAVPLDPRFGPGSAKRHLESGARRLDGHWPGLRTDVDTADDLDAAQALGVGPATRAALDALAHTTPSRCGNE</sequence>
<dbReference type="GO" id="GO:0052645">
    <property type="term" value="P:F420-0 metabolic process"/>
    <property type="evidence" value="ECO:0007669"/>
    <property type="project" value="UniProtKB-UniRule"/>
</dbReference>
<proteinExistence type="inferred from homology"/>
<dbReference type="Gene3D" id="3.90.550.10">
    <property type="entry name" value="Spore Coat Polysaccharide Biosynthesis Protein SpsA, Chain A"/>
    <property type="match status" value="1"/>
</dbReference>
<evidence type="ECO:0000256" key="1">
    <source>
        <dbReference type="ARBA" id="ARBA00022679"/>
    </source>
</evidence>
<keyword evidence="4 5" id="KW-0342">GTP-binding</keyword>
<evidence type="ECO:0000256" key="3">
    <source>
        <dbReference type="ARBA" id="ARBA00022741"/>
    </source>
</evidence>
<accession>A0A1H5JTJ7</accession>
<dbReference type="EMBL" id="FNTL01000004">
    <property type="protein sequence ID" value="SEE54998.1"/>
    <property type="molecule type" value="Genomic_DNA"/>
</dbReference>
<protein>
    <recommendedName>
        <fullName evidence="5">Phosphoenolpyruvate guanylyltransferase</fullName>
        <shortName evidence="5">PEP guanylyltransferase</shortName>
        <ecNumber evidence="5">2.7.7.105</ecNumber>
    </recommendedName>
</protein>
<organism evidence="6 7">
    <name type="scientific">Rhodococcus jostii</name>
    <dbReference type="NCBI Taxonomy" id="132919"/>
    <lineage>
        <taxon>Bacteria</taxon>
        <taxon>Bacillati</taxon>
        <taxon>Actinomycetota</taxon>
        <taxon>Actinomycetes</taxon>
        <taxon>Mycobacteriales</taxon>
        <taxon>Nocardiaceae</taxon>
        <taxon>Rhodococcus</taxon>
    </lineage>
</organism>
<evidence type="ECO:0000256" key="4">
    <source>
        <dbReference type="ARBA" id="ARBA00023134"/>
    </source>
</evidence>
<reference evidence="7" key="1">
    <citation type="submission" date="2016-10" db="EMBL/GenBank/DDBJ databases">
        <authorList>
            <person name="Varghese N."/>
        </authorList>
    </citation>
    <scope>NUCLEOTIDE SEQUENCE [LARGE SCALE GENOMIC DNA]</scope>
    <source>
        <strain evidence="7">DSM 44719</strain>
    </source>
</reference>
<dbReference type="UniPathway" id="UPA00071"/>
<comment type="pathway">
    <text evidence="5">Cofactor biosynthesis; coenzyme F420 biosynthesis.</text>
</comment>
<evidence type="ECO:0000256" key="2">
    <source>
        <dbReference type="ARBA" id="ARBA00022695"/>
    </source>
</evidence>
<feature type="binding site" evidence="5">
    <location>
        <position position="195"/>
    </location>
    <ligand>
        <name>phosphoenolpyruvate</name>
        <dbReference type="ChEBI" id="CHEBI:58702"/>
    </ligand>
</feature>
<keyword evidence="2 5" id="KW-0548">Nucleotidyltransferase</keyword>
<dbReference type="InterPro" id="IPR029044">
    <property type="entry name" value="Nucleotide-diphossugar_trans"/>
</dbReference>
<dbReference type="EC" id="2.7.7.105" evidence="5"/>
<keyword evidence="3 5" id="KW-0547">Nucleotide-binding</keyword>
<dbReference type="PANTHER" id="PTHR40392">
    <property type="entry name" value="2-PHOSPHO-L-LACTATE GUANYLYLTRANSFERASE"/>
    <property type="match status" value="1"/>
</dbReference>
<feature type="binding site" evidence="5">
    <location>
        <position position="212"/>
    </location>
    <ligand>
        <name>phosphoenolpyruvate</name>
        <dbReference type="ChEBI" id="CHEBI:58702"/>
    </ligand>
</feature>
<dbReference type="GO" id="GO:0005525">
    <property type="term" value="F:GTP binding"/>
    <property type="evidence" value="ECO:0007669"/>
    <property type="project" value="UniProtKB-KW"/>
</dbReference>
<dbReference type="HAMAP" id="MF_02114">
    <property type="entry name" value="CofC"/>
    <property type="match status" value="1"/>
</dbReference>
<comment type="catalytic activity">
    <reaction evidence="5">
        <text>phosphoenolpyruvate + GTP + H(+) = enolpyruvoyl-2-diphospho-5'-guanosine + diphosphate</text>
        <dbReference type="Rhea" id="RHEA:30519"/>
        <dbReference type="ChEBI" id="CHEBI:15378"/>
        <dbReference type="ChEBI" id="CHEBI:33019"/>
        <dbReference type="ChEBI" id="CHEBI:37565"/>
        <dbReference type="ChEBI" id="CHEBI:58702"/>
        <dbReference type="ChEBI" id="CHEBI:143701"/>
        <dbReference type="EC" id="2.7.7.105"/>
    </reaction>
</comment>
<dbReference type="NCBIfam" id="TIGR03552">
    <property type="entry name" value="F420_cofC"/>
    <property type="match status" value="1"/>
</dbReference>
<dbReference type="GO" id="GO:0043814">
    <property type="term" value="F:phospholactate guanylyltransferase activity"/>
    <property type="evidence" value="ECO:0007669"/>
    <property type="project" value="InterPro"/>
</dbReference>
<gene>
    <name evidence="5" type="primary">fbiD</name>
    <name evidence="6" type="ORF">SAMN04490220_8317</name>
</gene>
<dbReference type="PANTHER" id="PTHR40392:SF1">
    <property type="entry name" value="2-PHOSPHO-L-LACTATE GUANYLYLTRANSFERASE"/>
    <property type="match status" value="1"/>
</dbReference>
<evidence type="ECO:0000256" key="5">
    <source>
        <dbReference type="HAMAP-Rule" id="MF_02114"/>
    </source>
</evidence>